<feature type="compositionally biased region" description="Basic and acidic residues" evidence="1">
    <location>
        <begin position="171"/>
        <end position="182"/>
    </location>
</feature>
<dbReference type="AlphaFoldDB" id="K0TMX7"/>
<evidence type="ECO:0000313" key="3">
    <source>
        <dbReference type="Proteomes" id="UP000266841"/>
    </source>
</evidence>
<evidence type="ECO:0000256" key="1">
    <source>
        <dbReference type="SAM" id="MobiDB-lite"/>
    </source>
</evidence>
<keyword evidence="3" id="KW-1185">Reference proteome</keyword>
<dbReference type="EMBL" id="AGNL01004880">
    <property type="protein sequence ID" value="EJK73067.1"/>
    <property type="molecule type" value="Genomic_DNA"/>
</dbReference>
<feature type="compositionally biased region" description="Basic and acidic residues" evidence="1">
    <location>
        <begin position="346"/>
        <end position="361"/>
    </location>
</feature>
<reference evidence="2 3" key="1">
    <citation type="journal article" date="2012" name="Genome Biol.">
        <title>Genome and low-iron response of an oceanic diatom adapted to chronic iron limitation.</title>
        <authorList>
            <person name="Lommer M."/>
            <person name="Specht M."/>
            <person name="Roy A.S."/>
            <person name="Kraemer L."/>
            <person name="Andreson R."/>
            <person name="Gutowska M.A."/>
            <person name="Wolf J."/>
            <person name="Bergner S.V."/>
            <person name="Schilhabel M.B."/>
            <person name="Klostermeier U.C."/>
            <person name="Beiko R.G."/>
            <person name="Rosenstiel P."/>
            <person name="Hippler M."/>
            <person name="Laroche J."/>
        </authorList>
    </citation>
    <scope>NUCLEOTIDE SEQUENCE [LARGE SCALE GENOMIC DNA]</scope>
    <source>
        <strain evidence="2 3">CCMP1005</strain>
    </source>
</reference>
<dbReference type="eggNOG" id="ENOG502QRH7">
    <property type="taxonomic scope" value="Eukaryota"/>
</dbReference>
<evidence type="ECO:0000313" key="2">
    <source>
        <dbReference type="EMBL" id="EJK73067.1"/>
    </source>
</evidence>
<dbReference type="Proteomes" id="UP000266841">
    <property type="component" value="Unassembled WGS sequence"/>
</dbReference>
<gene>
    <name evidence="2" type="ORF">THAOC_05331</name>
</gene>
<feature type="region of interest" description="Disordered" evidence="1">
    <location>
        <begin position="190"/>
        <end position="228"/>
    </location>
</feature>
<accession>K0TMX7</accession>
<feature type="region of interest" description="Disordered" evidence="1">
    <location>
        <begin position="163"/>
        <end position="182"/>
    </location>
</feature>
<organism evidence="2 3">
    <name type="scientific">Thalassiosira oceanica</name>
    <name type="common">Marine diatom</name>
    <dbReference type="NCBI Taxonomy" id="159749"/>
    <lineage>
        <taxon>Eukaryota</taxon>
        <taxon>Sar</taxon>
        <taxon>Stramenopiles</taxon>
        <taxon>Ochrophyta</taxon>
        <taxon>Bacillariophyta</taxon>
        <taxon>Coscinodiscophyceae</taxon>
        <taxon>Thalassiosirophycidae</taxon>
        <taxon>Thalassiosirales</taxon>
        <taxon>Thalassiosiraceae</taxon>
        <taxon>Thalassiosira</taxon>
    </lineage>
</organism>
<feature type="region of interest" description="Disordered" evidence="1">
    <location>
        <begin position="285"/>
        <end position="375"/>
    </location>
</feature>
<feature type="compositionally biased region" description="Basic and acidic residues" evidence="1">
    <location>
        <begin position="211"/>
        <end position="220"/>
    </location>
</feature>
<proteinExistence type="predicted"/>
<comment type="caution">
    <text evidence="2">The sequence shown here is derived from an EMBL/GenBank/DDBJ whole genome shotgun (WGS) entry which is preliminary data.</text>
</comment>
<protein>
    <submittedName>
        <fullName evidence="2">Uncharacterized protein</fullName>
    </submittedName>
</protein>
<sequence length="375" mass="40794">HSAAAGGTSLKPTVFCGLGLREATLGVWTEDHYGWTVLKKFSKEVLVPSVPDILHSVDSGLSDEPEGGESFYMPAFIILNGRALEKLDEMPDKSYQSLLLALSDLAGEDLKTHFADSLQPGEEITADELAQRLINNREEAPYGAQLQAAYAWWKNEGADLPAGYTPTPESKMSEGMRRARQRWEKSLNELEADADGEKREASKRPPKTQGTKREETDAEKAPTVPATPSELKVGQTVIATAASVAHFGTVSRIHLEGTARLYSVRTTIQGRQLTLERLPPEALAACHQSPAGKASRHQSPAGKPPATQPSSLPKKRKLLDIAKLCAPDVRGTEDGGRPAARKPRSIRREDGAIEELEEKKNVSFTATNDGMEENP</sequence>
<feature type="non-terminal residue" evidence="2">
    <location>
        <position position="1"/>
    </location>
</feature>
<name>K0TMX7_THAOC</name>